<comment type="caution">
    <text evidence="4">The sequence shown here is derived from an EMBL/GenBank/DDBJ whole genome shotgun (WGS) entry which is preliminary data.</text>
</comment>
<dbReference type="PANTHER" id="PTHR44591">
    <property type="entry name" value="STRESS RESPONSE REGULATOR PROTEIN 1"/>
    <property type="match status" value="1"/>
</dbReference>
<feature type="non-terminal residue" evidence="4">
    <location>
        <position position="52"/>
    </location>
</feature>
<protein>
    <recommendedName>
        <fullName evidence="3">Response regulatory domain-containing protein</fullName>
    </recommendedName>
</protein>
<keyword evidence="1 2" id="KW-0597">Phosphoprotein</keyword>
<gene>
    <name evidence="4" type="ORF">COX53_00545</name>
</gene>
<dbReference type="GO" id="GO:0000160">
    <property type="term" value="P:phosphorelay signal transduction system"/>
    <property type="evidence" value="ECO:0007669"/>
    <property type="project" value="InterPro"/>
</dbReference>
<dbReference type="PROSITE" id="PS50110">
    <property type="entry name" value="RESPONSE_REGULATORY"/>
    <property type="match status" value="1"/>
</dbReference>
<name>A0A2G9XCY4_UNCKA</name>
<feature type="domain" description="Response regulatory" evidence="3">
    <location>
        <begin position="1"/>
        <end position="52"/>
    </location>
</feature>
<dbReference type="AlphaFoldDB" id="A0A2G9XCY4"/>
<dbReference type="SUPFAM" id="SSF52172">
    <property type="entry name" value="CheY-like"/>
    <property type="match status" value="1"/>
</dbReference>
<feature type="modified residue" description="4-aspartylphosphate" evidence="2">
    <location>
        <position position="37"/>
    </location>
</feature>
<evidence type="ECO:0000259" key="3">
    <source>
        <dbReference type="PROSITE" id="PS50110"/>
    </source>
</evidence>
<dbReference type="InterPro" id="IPR001789">
    <property type="entry name" value="Sig_transdc_resp-reg_receiver"/>
</dbReference>
<accession>A0A2G9XCY4</accession>
<sequence>MLVKKFIHEGYKVDSAVNGEEGLELIGSANPDVVLLDILMPKMNGFEVLKKL</sequence>
<dbReference type="Gene3D" id="3.40.50.2300">
    <property type="match status" value="1"/>
</dbReference>
<organism evidence="4 5">
    <name type="scientific">candidate division WWE3 bacterium CG23_combo_of_CG06-09_8_20_14_all_40_14</name>
    <dbReference type="NCBI Taxonomy" id="1975095"/>
    <lineage>
        <taxon>Bacteria</taxon>
        <taxon>Katanobacteria</taxon>
    </lineage>
</organism>
<evidence type="ECO:0000313" key="4">
    <source>
        <dbReference type="EMBL" id="PIP04797.1"/>
    </source>
</evidence>
<dbReference type="Pfam" id="PF00072">
    <property type="entry name" value="Response_reg"/>
    <property type="match status" value="1"/>
</dbReference>
<dbReference type="Proteomes" id="UP000231388">
    <property type="component" value="Unassembled WGS sequence"/>
</dbReference>
<reference evidence="4 5" key="1">
    <citation type="submission" date="2017-09" db="EMBL/GenBank/DDBJ databases">
        <title>Depth-based differentiation of microbial function through sediment-hosted aquifers and enrichment of novel symbionts in the deep terrestrial subsurface.</title>
        <authorList>
            <person name="Probst A.J."/>
            <person name="Ladd B."/>
            <person name="Jarett J.K."/>
            <person name="Geller-Mcgrath D.E."/>
            <person name="Sieber C.M."/>
            <person name="Emerson J.B."/>
            <person name="Anantharaman K."/>
            <person name="Thomas B.C."/>
            <person name="Malmstrom R."/>
            <person name="Stieglmeier M."/>
            <person name="Klingl A."/>
            <person name="Woyke T."/>
            <person name="Ryan C.M."/>
            <person name="Banfield J.F."/>
        </authorList>
    </citation>
    <scope>NUCLEOTIDE SEQUENCE [LARGE SCALE GENOMIC DNA]</scope>
    <source>
        <strain evidence="4">CG23_combo_of_CG06-09_8_20_14_all_40_14</strain>
    </source>
</reference>
<dbReference type="EMBL" id="PCQY01000007">
    <property type="protein sequence ID" value="PIP04797.1"/>
    <property type="molecule type" value="Genomic_DNA"/>
</dbReference>
<evidence type="ECO:0000256" key="2">
    <source>
        <dbReference type="PROSITE-ProRule" id="PRU00169"/>
    </source>
</evidence>
<dbReference type="InterPro" id="IPR050595">
    <property type="entry name" value="Bact_response_regulator"/>
</dbReference>
<evidence type="ECO:0000256" key="1">
    <source>
        <dbReference type="ARBA" id="ARBA00022553"/>
    </source>
</evidence>
<dbReference type="PANTHER" id="PTHR44591:SF23">
    <property type="entry name" value="CHEY SUBFAMILY"/>
    <property type="match status" value="1"/>
</dbReference>
<evidence type="ECO:0000313" key="5">
    <source>
        <dbReference type="Proteomes" id="UP000231388"/>
    </source>
</evidence>
<dbReference type="InterPro" id="IPR011006">
    <property type="entry name" value="CheY-like_superfamily"/>
</dbReference>
<proteinExistence type="predicted"/>